<evidence type="ECO:0000256" key="6">
    <source>
        <dbReference type="ARBA" id="ARBA00035191"/>
    </source>
</evidence>
<sequence>MSAPLITGRCCAMAVNPHAQIHPLAALALQRSIAAIPLLHSAGAVRSKTDYANLPKPSTQKSPLVAPVESLQVIAKELLPYEIKRRPNSGWLPVYSAYRNGRSRKITLVRDVRGSMDHFVRDLSKLVPEDRMKIKSAGTKLEIVGDYTGPIRDWLRARSF</sequence>
<evidence type="ECO:0000313" key="7">
    <source>
        <dbReference type="EMBL" id="KAH6591884.1"/>
    </source>
</evidence>
<gene>
    <name evidence="7" type="ORF">BASA50_008398</name>
</gene>
<evidence type="ECO:0000256" key="3">
    <source>
        <dbReference type="ARBA" id="ARBA00022980"/>
    </source>
</evidence>
<reference evidence="7 8" key="1">
    <citation type="submission" date="2021-02" db="EMBL/GenBank/DDBJ databases">
        <title>Variation within the Batrachochytrium salamandrivorans European outbreak.</title>
        <authorList>
            <person name="Kelly M."/>
            <person name="Pasmans F."/>
            <person name="Shea T.P."/>
            <person name="Munoz J.F."/>
            <person name="Carranza S."/>
            <person name="Cuomo C.A."/>
            <person name="Martel A."/>
        </authorList>
    </citation>
    <scope>NUCLEOTIDE SEQUENCE [LARGE SCALE GENOMIC DNA]</scope>
    <source>
        <strain evidence="7 8">AMFP18/2</strain>
    </source>
</reference>
<comment type="caution">
    <text evidence="7">The sequence shown here is derived from an EMBL/GenBank/DDBJ whole genome shotgun (WGS) entry which is preliminary data.</text>
</comment>
<keyword evidence="8" id="KW-1185">Reference proteome</keyword>
<evidence type="ECO:0000256" key="4">
    <source>
        <dbReference type="ARBA" id="ARBA00023128"/>
    </source>
</evidence>
<dbReference type="PANTHER" id="PTHR13477:SF0">
    <property type="entry name" value="LARGE RIBOSOMAL SUBUNIT PROTEIN ML49"/>
    <property type="match status" value="1"/>
</dbReference>
<dbReference type="PANTHER" id="PTHR13477">
    <property type="entry name" value="MITOCHONDRIAL 39S RIBOSOMAL PROTEIN L49"/>
    <property type="match status" value="1"/>
</dbReference>
<evidence type="ECO:0000256" key="2">
    <source>
        <dbReference type="ARBA" id="ARBA00005677"/>
    </source>
</evidence>
<dbReference type="Pfam" id="PF05046">
    <property type="entry name" value="Img2"/>
    <property type="match status" value="1"/>
</dbReference>
<comment type="similarity">
    <text evidence="2">Belongs to the mitochondrion-specific ribosomal protein mL49 family.</text>
</comment>
<dbReference type="InterPro" id="IPR007740">
    <property type="entry name" value="Ribosomal_mL49"/>
</dbReference>
<keyword evidence="3" id="KW-0689">Ribosomal protein</keyword>
<evidence type="ECO:0000256" key="5">
    <source>
        <dbReference type="ARBA" id="ARBA00023274"/>
    </source>
</evidence>
<evidence type="ECO:0000256" key="1">
    <source>
        <dbReference type="ARBA" id="ARBA00004173"/>
    </source>
</evidence>
<dbReference type="Gene3D" id="3.30.780.10">
    <property type="entry name" value="SUI1-like domain"/>
    <property type="match status" value="1"/>
</dbReference>
<comment type="subcellular location">
    <subcellularLocation>
        <location evidence="1">Mitochondrion</location>
    </subcellularLocation>
</comment>
<proteinExistence type="inferred from homology"/>
<dbReference type="Proteomes" id="UP001648503">
    <property type="component" value="Unassembled WGS sequence"/>
</dbReference>
<protein>
    <recommendedName>
        <fullName evidence="6">Large ribosomal subunit protein mL49</fullName>
    </recommendedName>
</protein>
<organism evidence="7 8">
    <name type="scientific">Batrachochytrium salamandrivorans</name>
    <dbReference type="NCBI Taxonomy" id="1357716"/>
    <lineage>
        <taxon>Eukaryota</taxon>
        <taxon>Fungi</taxon>
        <taxon>Fungi incertae sedis</taxon>
        <taxon>Chytridiomycota</taxon>
        <taxon>Chytridiomycota incertae sedis</taxon>
        <taxon>Chytridiomycetes</taxon>
        <taxon>Rhizophydiales</taxon>
        <taxon>Rhizophydiales incertae sedis</taxon>
        <taxon>Batrachochytrium</taxon>
    </lineage>
</organism>
<keyword evidence="5" id="KW-0687">Ribonucleoprotein</keyword>
<name>A0ABQ8F749_9FUNG</name>
<dbReference type="EMBL" id="JAFCIX010000393">
    <property type="protein sequence ID" value="KAH6591884.1"/>
    <property type="molecule type" value="Genomic_DNA"/>
</dbReference>
<accession>A0ABQ8F749</accession>
<evidence type="ECO:0000313" key="8">
    <source>
        <dbReference type="Proteomes" id="UP001648503"/>
    </source>
</evidence>
<keyword evidence="4" id="KW-0496">Mitochondrion</keyword>